<keyword evidence="1" id="KW-0732">Signal</keyword>
<dbReference type="PROSITE" id="PS51257">
    <property type="entry name" value="PROKAR_LIPOPROTEIN"/>
    <property type="match status" value="1"/>
</dbReference>
<evidence type="ECO:0000313" key="3">
    <source>
        <dbReference type="Proteomes" id="UP000263596"/>
    </source>
</evidence>
<comment type="caution">
    <text evidence="2">The sequence shown here is derived from an EMBL/GenBank/DDBJ whole genome shotgun (WGS) entry which is preliminary data.</text>
</comment>
<evidence type="ECO:0000256" key="1">
    <source>
        <dbReference type="SAM" id="SignalP"/>
    </source>
</evidence>
<accession>A0A3D2SKI7</accession>
<dbReference type="RefSeq" id="WP_049175323.1">
    <property type="nucleotide sequence ID" value="NZ_BKFK01000003.1"/>
</dbReference>
<gene>
    <name evidence="2" type="ORF">DHW29_02805</name>
</gene>
<dbReference type="Proteomes" id="UP000263596">
    <property type="component" value="Unassembled WGS sequence"/>
</dbReference>
<dbReference type="AlphaFoldDB" id="A0A3D2SKI7"/>
<organism evidence="2 3">
    <name type="scientific">Acinetobacter ursingii</name>
    <dbReference type="NCBI Taxonomy" id="108980"/>
    <lineage>
        <taxon>Bacteria</taxon>
        <taxon>Pseudomonadati</taxon>
        <taxon>Pseudomonadota</taxon>
        <taxon>Gammaproteobacteria</taxon>
        <taxon>Moraxellales</taxon>
        <taxon>Moraxellaceae</taxon>
        <taxon>Acinetobacter</taxon>
    </lineage>
</organism>
<protein>
    <recommendedName>
        <fullName evidence="4">Lipoprotein</fullName>
    </recommendedName>
</protein>
<reference evidence="2 3" key="1">
    <citation type="journal article" date="2018" name="Nat. Biotechnol.">
        <title>A standardized bacterial taxonomy based on genome phylogeny substantially revises the tree of life.</title>
        <authorList>
            <person name="Parks D.H."/>
            <person name="Chuvochina M."/>
            <person name="Waite D.W."/>
            <person name="Rinke C."/>
            <person name="Skarshewski A."/>
            <person name="Chaumeil P.A."/>
            <person name="Hugenholtz P."/>
        </authorList>
    </citation>
    <scope>NUCLEOTIDE SEQUENCE [LARGE SCALE GENOMIC DNA]</scope>
    <source>
        <strain evidence="2">UBA9669</strain>
    </source>
</reference>
<evidence type="ECO:0008006" key="4">
    <source>
        <dbReference type="Google" id="ProtNLM"/>
    </source>
</evidence>
<name>A0A3D2SKI7_9GAMM</name>
<sequence>MNKLITVLMCCTAVSLSACSKQANQSEGEQQPQSQQIAANKFSTNNLADIKTDTQLIDQISTKNVAKASEFQNEMMKAMQSGQADKVKQTLTSMLPFIDSFNNELAQAQLKSVEVSSLRDKLIQMNNLSLKMVEQTTATPPNPVEVKQTQEEMATLQKQLLEQQKRIQQKLS</sequence>
<feature type="chain" id="PRO_5017621037" description="Lipoprotein" evidence="1">
    <location>
        <begin position="24"/>
        <end position="172"/>
    </location>
</feature>
<proteinExistence type="predicted"/>
<evidence type="ECO:0000313" key="2">
    <source>
        <dbReference type="EMBL" id="HCK29224.1"/>
    </source>
</evidence>
<dbReference type="EMBL" id="DPVE01000052">
    <property type="protein sequence ID" value="HCK29224.1"/>
    <property type="molecule type" value="Genomic_DNA"/>
</dbReference>
<feature type="signal peptide" evidence="1">
    <location>
        <begin position="1"/>
        <end position="23"/>
    </location>
</feature>